<feature type="transmembrane region" description="Helical" evidence="1">
    <location>
        <begin position="80"/>
        <end position="97"/>
    </location>
</feature>
<dbReference type="OrthoDB" id="7033445at2"/>
<dbReference type="Proteomes" id="UP000326953">
    <property type="component" value="Unassembled WGS sequence"/>
</dbReference>
<evidence type="ECO:0000313" key="2">
    <source>
        <dbReference type="EMBL" id="VVN06287.1"/>
    </source>
</evidence>
<feature type="transmembrane region" description="Helical" evidence="1">
    <location>
        <begin position="9"/>
        <end position="26"/>
    </location>
</feature>
<dbReference type="RefSeq" id="WP_150712022.1">
    <property type="nucleotide sequence ID" value="NZ_CABVHK010000012.1"/>
</dbReference>
<feature type="transmembrane region" description="Helical" evidence="1">
    <location>
        <begin position="109"/>
        <end position="130"/>
    </location>
</feature>
<accession>A0A5E6ULR9</accession>
<keyword evidence="1" id="KW-0812">Transmembrane</keyword>
<dbReference type="AlphaFoldDB" id="A0A5E6ULR9"/>
<feature type="transmembrane region" description="Helical" evidence="1">
    <location>
        <begin position="150"/>
        <end position="179"/>
    </location>
</feature>
<dbReference type="EMBL" id="CABVHK010000012">
    <property type="protein sequence ID" value="VVN06287.1"/>
    <property type="molecule type" value="Genomic_DNA"/>
</dbReference>
<keyword evidence="1" id="KW-1133">Transmembrane helix</keyword>
<protein>
    <recommendedName>
        <fullName evidence="4">Glycosyltransferase RgtA/B/C/D-like domain-containing protein</fullName>
    </recommendedName>
</protein>
<reference evidence="2 3" key="1">
    <citation type="submission" date="2019-09" db="EMBL/GenBank/DDBJ databases">
        <authorList>
            <person name="Chandra G."/>
            <person name="Truman W A."/>
        </authorList>
    </citation>
    <scope>NUCLEOTIDE SEQUENCE [LARGE SCALE GENOMIC DNA]</scope>
    <source>
        <strain evidence="2">PS662</strain>
    </source>
</reference>
<feature type="transmembrane region" description="Helical" evidence="1">
    <location>
        <begin position="241"/>
        <end position="259"/>
    </location>
</feature>
<feature type="transmembrane region" description="Helical" evidence="1">
    <location>
        <begin position="191"/>
        <end position="214"/>
    </location>
</feature>
<proteinExistence type="predicted"/>
<sequence>MQIYIRKSTIYLSFYAVLAIIFYFAFGHDALEGVIDFQFYADSLTYEKAYLESSFSSVSEMVSVGNNYLGPLLLLEAVDGNRFLVMLVNIFILFWSIRLVGKGSEPTRLGLAVFLLFLSPITFFSLISINKEIISMLAMAFMVTWVRKKQLGYLVLCLICSFFVRWQFTLFVILVFLTFSPMNFLRNRRGWYVAILLLGLSVAYWLMLGFFSGITDIAEMGGMENEGSGLYTQFIRLQNQGLYFLVFVPKALHAMYGLIFKADHLLSPVDLYNDFVVTSHCIAAFLVFCLVLLKGRLRLSNDLVFVAVIYCAVFVLSPIYAPRYFYPVFFLLCLVLSRLPPKTAAVITVGDETDSSLSSNPLRKV</sequence>
<gene>
    <name evidence="2" type="ORF">PS662_03610</name>
</gene>
<feature type="transmembrane region" description="Helical" evidence="1">
    <location>
        <begin position="271"/>
        <end position="293"/>
    </location>
</feature>
<name>A0A5E6ULR9_PSEFL</name>
<keyword evidence="1" id="KW-0472">Membrane</keyword>
<evidence type="ECO:0000313" key="3">
    <source>
        <dbReference type="Proteomes" id="UP000326953"/>
    </source>
</evidence>
<evidence type="ECO:0000256" key="1">
    <source>
        <dbReference type="SAM" id="Phobius"/>
    </source>
</evidence>
<organism evidence="2 3">
    <name type="scientific">Pseudomonas fluorescens</name>
    <dbReference type="NCBI Taxonomy" id="294"/>
    <lineage>
        <taxon>Bacteria</taxon>
        <taxon>Pseudomonadati</taxon>
        <taxon>Pseudomonadota</taxon>
        <taxon>Gammaproteobacteria</taxon>
        <taxon>Pseudomonadales</taxon>
        <taxon>Pseudomonadaceae</taxon>
        <taxon>Pseudomonas</taxon>
    </lineage>
</organism>
<evidence type="ECO:0008006" key="4">
    <source>
        <dbReference type="Google" id="ProtNLM"/>
    </source>
</evidence>
<feature type="transmembrane region" description="Helical" evidence="1">
    <location>
        <begin position="299"/>
        <end position="317"/>
    </location>
</feature>